<gene>
    <name evidence="3" type="ORF">PENSUB_8512</name>
</gene>
<feature type="region of interest" description="Disordered" evidence="2">
    <location>
        <begin position="1"/>
        <end position="249"/>
    </location>
</feature>
<feature type="coiled-coil region" evidence="1">
    <location>
        <begin position="281"/>
        <end position="308"/>
    </location>
</feature>
<evidence type="ECO:0000313" key="3">
    <source>
        <dbReference type="EMBL" id="OKO99126.1"/>
    </source>
</evidence>
<dbReference type="Proteomes" id="UP000186955">
    <property type="component" value="Unassembled WGS sequence"/>
</dbReference>
<proteinExistence type="predicted"/>
<sequence length="648" mass="70458">MNSPPKRRRTGEAVDLSIGVSQPPPLGRELRSPRRASFQSPTRASLARSHPEVLERALSRSPSRQSPSRDSQNKQPSQEDAKSVGLRDRKAFRPSLNPSSPLKAPRTSASPMLISPSRRPSGIQAFSKPPRRLSKRISAADFVFGSPVRQQPKQPPQPAQDLSNTPEGQLALELGTATQDADMDLDMDTNDLGGGIMEDDDDSLEPDLPPTPTQLGLVKAPDRPRGLLSSSPSARHEKRMKRQASDMLQGSPLKTLKFQSPPEESPYDDTSITQDNVSAALFEKHQSRKNLEAELRRLRNEVADLSKWAEKVDSGMNLSSDTNELNKFLNLLVEESAYINEPVPPRAPVSMSALLSTLLPFAATLPRPTPQASPMPTNPFALKETSYAPSYLTVFAPLTLRTNTSRTASKSASLLETHTLTFTAPSPFPSSLYNVSVVYETNPETQTVTSVSVPTGSDSKKRRVPESLRQWIDSRLENPLLALDVATLCWGINRYWEASVARAQLWARIDNNHDNGSSKRAKEAFPDSQDGVISVSELRRLVPHLERSTMVVKAGSSSNSGPRVLLSNALVMDEWTGEPQLQPELSVSTSTGGSGSSKKIDQETRKLFHALLREAKTSTAGGSMAGGVHADAILRATEGAIGALLGNA</sequence>
<comment type="caution">
    <text evidence="3">The sequence shown here is derived from an EMBL/GenBank/DDBJ whole genome shotgun (WGS) entry which is preliminary data.</text>
</comment>
<dbReference type="AlphaFoldDB" id="A0A1Q5TFX1"/>
<evidence type="ECO:0000256" key="1">
    <source>
        <dbReference type="SAM" id="Coils"/>
    </source>
</evidence>
<accession>A0A1Q5TFX1</accession>
<reference evidence="3 4" key="1">
    <citation type="submission" date="2016-10" db="EMBL/GenBank/DDBJ databases">
        <title>Genome sequence of the ascomycete fungus Penicillium subrubescens.</title>
        <authorList>
            <person name="De Vries R.P."/>
            <person name="Peng M."/>
            <person name="Dilokpimol A."/>
            <person name="Hilden K."/>
            <person name="Makela M.R."/>
            <person name="Grigoriev I."/>
            <person name="Riley R."/>
            <person name="Granchi Z."/>
        </authorList>
    </citation>
    <scope>NUCLEOTIDE SEQUENCE [LARGE SCALE GENOMIC DNA]</scope>
    <source>
        <strain evidence="3 4">CBS 132785</strain>
    </source>
</reference>
<dbReference type="EMBL" id="MNBE01000664">
    <property type="protein sequence ID" value="OKO99126.1"/>
    <property type="molecule type" value="Genomic_DNA"/>
</dbReference>
<name>A0A1Q5TFX1_9EURO</name>
<protein>
    <submittedName>
        <fullName evidence="3">Uncharacterized protein</fullName>
    </submittedName>
</protein>
<evidence type="ECO:0000256" key="2">
    <source>
        <dbReference type="SAM" id="MobiDB-lite"/>
    </source>
</evidence>
<feature type="compositionally biased region" description="Low complexity" evidence="2">
    <location>
        <begin position="59"/>
        <end position="70"/>
    </location>
</feature>
<feature type="region of interest" description="Disordered" evidence="2">
    <location>
        <begin position="580"/>
        <end position="600"/>
    </location>
</feature>
<organism evidence="3 4">
    <name type="scientific">Penicillium subrubescens</name>
    <dbReference type="NCBI Taxonomy" id="1316194"/>
    <lineage>
        <taxon>Eukaryota</taxon>
        <taxon>Fungi</taxon>
        <taxon>Dikarya</taxon>
        <taxon>Ascomycota</taxon>
        <taxon>Pezizomycotina</taxon>
        <taxon>Eurotiomycetes</taxon>
        <taxon>Eurotiomycetidae</taxon>
        <taxon>Eurotiales</taxon>
        <taxon>Aspergillaceae</taxon>
        <taxon>Penicillium</taxon>
    </lineage>
</organism>
<evidence type="ECO:0000313" key="4">
    <source>
        <dbReference type="Proteomes" id="UP000186955"/>
    </source>
</evidence>
<dbReference type="OrthoDB" id="4160836at2759"/>
<feature type="compositionally biased region" description="Basic and acidic residues" evidence="2">
    <location>
        <begin position="49"/>
        <end position="58"/>
    </location>
</feature>
<keyword evidence="1" id="KW-0175">Coiled coil</keyword>
<feature type="compositionally biased region" description="Basic and acidic residues" evidence="2">
    <location>
        <begin position="77"/>
        <end position="91"/>
    </location>
</feature>
<dbReference type="STRING" id="1316194.A0A1Q5TFX1"/>
<keyword evidence="4" id="KW-1185">Reference proteome</keyword>